<evidence type="ECO:0000313" key="2">
    <source>
        <dbReference type="Proteomes" id="UP000293089"/>
    </source>
</evidence>
<accession>A0ABY1WCF8</accession>
<dbReference type="EMBL" id="SHME01000004">
    <property type="protein sequence ID" value="TAA18692.1"/>
    <property type="molecule type" value="Genomic_DNA"/>
</dbReference>
<dbReference type="RefSeq" id="WP_130529727.1">
    <property type="nucleotide sequence ID" value="NZ_SHMD01000002.1"/>
</dbReference>
<dbReference type="Proteomes" id="UP000293089">
    <property type="component" value="Unassembled WGS sequence"/>
</dbReference>
<name>A0ABY1WCF8_9GAMM</name>
<reference evidence="1 2" key="1">
    <citation type="submission" date="2019-02" db="EMBL/GenBank/DDBJ databases">
        <title>WGS of Pseudoxanthomonas species novum from clinical isolates.</title>
        <authorList>
            <person name="Bernier A.-M."/>
            <person name="Bernard K."/>
            <person name="Vachon A."/>
        </authorList>
    </citation>
    <scope>NUCLEOTIDE SEQUENCE [LARGE SCALE GENOMIC DNA]</scope>
    <source>
        <strain evidence="2">NML 170316</strain>
    </source>
</reference>
<proteinExistence type="predicted"/>
<sequence length="104" mass="11092">MPLDTAALKSLALELAAAMPPTPESAIDYPAVDVSPRGRKMASIIRIADQHGWHSAITHFLQTKGVPYLSDLSDVQLDDLADRMEGFIDAAETGSSLPDCLPAC</sequence>
<keyword evidence="2" id="KW-1185">Reference proteome</keyword>
<gene>
    <name evidence="1" type="ORF">EA658_16530</name>
</gene>
<protein>
    <submittedName>
        <fullName evidence="1">Uncharacterized protein</fullName>
    </submittedName>
</protein>
<comment type="caution">
    <text evidence="1">The sequence shown here is derived from an EMBL/GenBank/DDBJ whole genome shotgun (WGS) entry which is preliminary data.</text>
</comment>
<organism evidence="1 2">
    <name type="scientific">Pseudoxanthomonas winnipegensis</name>
    <dbReference type="NCBI Taxonomy" id="2480810"/>
    <lineage>
        <taxon>Bacteria</taxon>
        <taxon>Pseudomonadati</taxon>
        <taxon>Pseudomonadota</taxon>
        <taxon>Gammaproteobacteria</taxon>
        <taxon>Lysobacterales</taxon>
        <taxon>Lysobacteraceae</taxon>
        <taxon>Pseudoxanthomonas</taxon>
    </lineage>
</organism>
<evidence type="ECO:0000313" key="1">
    <source>
        <dbReference type="EMBL" id="TAA18692.1"/>
    </source>
</evidence>